<dbReference type="SUPFAM" id="SSF48264">
    <property type="entry name" value="Cytochrome P450"/>
    <property type="match status" value="1"/>
</dbReference>
<accession>A0A0J7K279</accession>
<reference evidence="13 14" key="1">
    <citation type="submission" date="2015-04" db="EMBL/GenBank/DDBJ databases">
        <title>Lasius niger genome sequencing.</title>
        <authorList>
            <person name="Konorov E.A."/>
            <person name="Nikitin M.A."/>
            <person name="Kirill M.V."/>
            <person name="Chang P."/>
        </authorList>
    </citation>
    <scope>NUCLEOTIDE SEQUENCE [LARGE SCALE GENOMIC DNA]</scope>
    <source>
        <tissue evidence="13">Whole</tissue>
    </source>
</reference>
<dbReference type="InterPro" id="IPR001128">
    <property type="entry name" value="Cyt_P450"/>
</dbReference>
<dbReference type="PANTHER" id="PTHR24292">
    <property type="entry name" value="CYTOCHROME P450"/>
    <property type="match status" value="1"/>
</dbReference>
<keyword evidence="6" id="KW-0479">Metal-binding</keyword>
<evidence type="ECO:0000256" key="2">
    <source>
        <dbReference type="ARBA" id="ARBA00004174"/>
    </source>
</evidence>
<dbReference type="AlphaFoldDB" id="A0A0J7K279"/>
<keyword evidence="9" id="KW-0560">Oxidoreductase</keyword>
<evidence type="ECO:0000256" key="9">
    <source>
        <dbReference type="ARBA" id="ARBA00023002"/>
    </source>
</evidence>
<evidence type="ECO:0000256" key="5">
    <source>
        <dbReference type="ARBA" id="ARBA00022617"/>
    </source>
</evidence>
<keyword evidence="10" id="KW-0408">Iron</keyword>
<organism evidence="13 14">
    <name type="scientific">Lasius niger</name>
    <name type="common">Black garden ant</name>
    <dbReference type="NCBI Taxonomy" id="67767"/>
    <lineage>
        <taxon>Eukaryota</taxon>
        <taxon>Metazoa</taxon>
        <taxon>Ecdysozoa</taxon>
        <taxon>Arthropoda</taxon>
        <taxon>Hexapoda</taxon>
        <taxon>Insecta</taxon>
        <taxon>Pterygota</taxon>
        <taxon>Neoptera</taxon>
        <taxon>Endopterygota</taxon>
        <taxon>Hymenoptera</taxon>
        <taxon>Apocrita</taxon>
        <taxon>Aculeata</taxon>
        <taxon>Formicoidea</taxon>
        <taxon>Formicidae</taxon>
        <taxon>Formicinae</taxon>
        <taxon>Lasius</taxon>
        <taxon>Lasius</taxon>
    </lineage>
</organism>
<evidence type="ECO:0000256" key="8">
    <source>
        <dbReference type="ARBA" id="ARBA00022848"/>
    </source>
</evidence>
<evidence type="ECO:0000256" key="6">
    <source>
        <dbReference type="ARBA" id="ARBA00022723"/>
    </source>
</evidence>
<keyword evidence="5" id="KW-0349">Heme</keyword>
<keyword evidence="12" id="KW-0472">Membrane</keyword>
<dbReference type="GO" id="GO:0005789">
    <property type="term" value="C:endoplasmic reticulum membrane"/>
    <property type="evidence" value="ECO:0007669"/>
    <property type="project" value="UniProtKB-SubCell"/>
</dbReference>
<proteinExistence type="inferred from homology"/>
<evidence type="ECO:0000256" key="7">
    <source>
        <dbReference type="ARBA" id="ARBA00022824"/>
    </source>
</evidence>
<dbReference type="EMBL" id="LBMM01016839">
    <property type="protein sequence ID" value="KMQ84296.1"/>
    <property type="molecule type" value="Genomic_DNA"/>
</dbReference>
<comment type="similarity">
    <text evidence="4">Belongs to the cytochrome P450 family.</text>
</comment>
<evidence type="ECO:0000256" key="1">
    <source>
        <dbReference type="ARBA" id="ARBA00001971"/>
    </source>
</evidence>
<dbReference type="PaxDb" id="67767-A0A0J7K279"/>
<protein>
    <submittedName>
        <fullName evidence="13">Cytochrome p450 6k1</fullName>
    </submittedName>
</protein>
<dbReference type="PANTHER" id="PTHR24292:SF45">
    <property type="entry name" value="CYTOCHROME P450 6G1-RELATED"/>
    <property type="match status" value="1"/>
</dbReference>
<keyword evidence="11" id="KW-0503">Monooxygenase</keyword>
<dbReference type="InterPro" id="IPR050476">
    <property type="entry name" value="Insect_CytP450_Detox"/>
</dbReference>
<dbReference type="STRING" id="67767.A0A0J7K279"/>
<dbReference type="Pfam" id="PF00067">
    <property type="entry name" value="p450"/>
    <property type="match status" value="1"/>
</dbReference>
<comment type="caution">
    <text evidence="13">The sequence shown here is derived from an EMBL/GenBank/DDBJ whole genome shotgun (WGS) entry which is preliminary data.</text>
</comment>
<keyword evidence="14" id="KW-1185">Reference proteome</keyword>
<dbReference type="GO" id="GO:0004497">
    <property type="term" value="F:monooxygenase activity"/>
    <property type="evidence" value="ECO:0007669"/>
    <property type="project" value="UniProtKB-KW"/>
</dbReference>
<dbReference type="Proteomes" id="UP000036403">
    <property type="component" value="Unassembled WGS sequence"/>
</dbReference>
<dbReference type="GO" id="GO:0016705">
    <property type="term" value="F:oxidoreductase activity, acting on paired donors, with incorporation or reduction of molecular oxygen"/>
    <property type="evidence" value="ECO:0007669"/>
    <property type="project" value="InterPro"/>
</dbReference>
<dbReference type="Gene3D" id="1.10.630.10">
    <property type="entry name" value="Cytochrome P450"/>
    <property type="match status" value="1"/>
</dbReference>
<dbReference type="InterPro" id="IPR036396">
    <property type="entry name" value="Cyt_P450_sf"/>
</dbReference>
<name>A0A0J7K279_LASNI</name>
<evidence type="ECO:0000256" key="10">
    <source>
        <dbReference type="ARBA" id="ARBA00023004"/>
    </source>
</evidence>
<evidence type="ECO:0000313" key="14">
    <source>
        <dbReference type="Proteomes" id="UP000036403"/>
    </source>
</evidence>
<dbReference type="GO" id="GO:0020037">
    <property type="term" value="F:heme binding"/>
    <property type="evidence" value="ECO:0007669"/>
    <property type="project" value="InterPro"/>
</dbReference>
<evidence type="ECO:0000256" key="4">
    <source>
        <dbReference type="ARBA" id="ARBA00010617"/>
    </source>
</evidence>
<gene>
    <name evidence="13" type="ORF">RF55_18023</name>
</gene>
<dbReference type="GO" id="GO:0005506">
    <property type="term" value="F:iron ion binding"/>
    <property type="evidence" value="ECO:0007669"/>
    <property type="project" value="InterPro"/>
</dbReference>
<keyword evidence="8" id="KW-0492">Microsome</keyword>
<sequence>MIRDLDIFCDRHFAGSKQKDSAGMKNLFGLKNPSWKYLRTKITPTLTRCKLKKMFPLMMEIREPMMDYLKSYPTDHDGVKLVDVQELSYKYMIDLIASIALGTKMDSFHYPNEEFSIKVHEFFHGFRRMFALMMVFFMPELIELIGTRILANSSFVKKVFWNAMENREKTGEKRGDFIDSLLQLKHGKQNPNYKTRHFLEKLFRQELSDFKRKILRHLLFFIWWKVSRSFKGQLSFF</sequence>
<dbReference type="OrthoDB" id="2789670at2759"/>
<comment type="cofactor">
    <cofactor evidence="1">
        <name>heme</name>
        <dbReference type="ChEBI" id="CHEBI:30413"/>
    </cofactor>
</comment>
<keyword evidence="7" id="KW-0256">Endoplasmic reticulum</keyword>
<evidence type="ECO:0000256" key="3">
    <source>
        <dbReference type="ARBA" id="ARBA00004406"/>
    </source>
</evidence>
<evidence type="ECO:0000313" key="13">
    <source>
        <dbReference type="EMBL" id="KMQ84296.1"/>
    </source>
</evidence>
<evidence type="ECO:0000256" key="11">
    <source>
        <dbReference type="ARBA" id="ARBA00023033"/>
    </source>
</evidence>
<evidence type="ECO:0000256" key="12">
    <source>
        <dbReference type="ARBA" id="ARBA00023136"/>
    </source>
</evidence>
<comment type="subcellular location">
    <subcellularLocation>
        <location evidence="3">Endoplasmic reticulum membrane</location>
        <topology evidence="3">Peripheral membrane protein</topology>
    </subcellularLocation>
    <subcellularLocation>
        <location evidence="2">Microsome membrane</location>
        <topology evidence="2">Peripheral membrane protein</topology>
    </subcellularLocation>
</comment>